<keyword evidence="7 12" id="KW-0791">Threonine biosynthesis</keyword>
<evidence type="ECO:0000256" key="4">
    <source>
        <dbReference type="ARBA" id="ARBA00013213"/>
    </source>
</evidence>
<dbReference type="UniPathway" id="UPA00051">
    <property type="reaction ID" value="UER00465"/>
</dbReference>
<feature type="active site" description="Proton donor" evidence="10">
    <location>
        <position position="201"/>
    </location>
</feature>
<evidence type="ECO:0000256" key="11">
    <source>
        <dbReference type="PIRSR" id="PIRSR000098-2"/>
    </source>
</evidence>
<feature type="domain" description="Aspartate/homoserine dehydrogenase NAD-binding" evidence="15">
    <location>
        <begin position="9"/>
        <end position="126"/>
    </location>
</feature>
<dbReference type="InterPro" id="IPR005106">
    <property type="entry name" value="Asp/hSer_DH_NAD-bd"/>
</dbReference>
<dbReference type="AlphaFoldDB" id="A0A2H0MPB8"/>
<dbReference type="InterPro" id="IPR019811">
    <property type="entry name" value="HDH_CS"/>
</dbReference>
<keyword evidence="9 12" id="KW-0486">Methionine biosynthesis</keyword>
<dbReference type="InterPro" id="IPR001342">
    <property type="entry name" value="HDH_cat"/>
</dbReference>
<evidence type="ECO:0000256" key="10">
    <source>
        <dbReference type="PIRSR" id="PIRSR000098-1"/>
    </source>
</evidence>
<dbReference type="PROSITE" id="PS01042">
    <property type="entry name" value="HOMOSER_DHGENASE"/>
    <property type="match status" value="1"/>
</dbReference>
<evidence type="ECO:0000259" key="14">
    <source>
        <dbReference type="Pfam" id="PF00742"/>
    </source>
</evidence>
<dbReference type="UniPathway" id="UPA00050">
    <property type="reaction ID" value="UER00063"/>
</dbReference>
<dbReference type="Gene3D" id="3.30.70.260">
    <property type="match status" value="1"/>
</dbReference>
<dbReference type="InterPro" id="IPR016204">
    <property type="entry name" value="HDH"/>
</dbReference>
<feature type="binding site" evidence="11">
    <location>
        <position position="186"/>
    </location>
    <ligand>
        <name>L-homoserine</name>
        <dbReference type="ChEBI" id="CHEBI:57476"/>
    </ligand>
</feature>
<name>A0A2H0MPB8_9BACT</name>
<dbReference type="NCBIfam" id="NF004976">
    <property type="entry name" value="PRK06349.1"/>
    <property type="match status" value="1"/>
</dbReference>
<comment type="similarity">
    <text evidence="3 13">Belongs to the homoserine dehydrogenase family.</text>
</comment>
<comment type="catalytic activity">
    <reaction evidence="12">
        <text>L-homoserine + NADP(+) = L-aspartate 4-semialdehyde + NADPH + H(+)</text>
        <dbReference type="Rhea" id="RHEA:15761"/>
        <dbReference type="ChEBI" id="CHEBI:15378"/>
        <dbReference type="ChEBI" id="CHEBI:57476"/>
        <dbReference type="ChEBI" id="CHEBI:57783"/>
        <dbReference type="ChEBI" id="CHEBI:58349"/>
        <dbReference type="ChEBI" id="CHEBI:537519"/>
        <dbReference type="EC" id="1.1.1.3"/>
    </reaction>
</comment>
<dbReference type="Gene3D" id="3.40.50.720">
    <property type="entry name" value="NAD(P)-binding Rossmann-like Domain"/>
    <property type="match status" value="1"/>
</dbReference>
<comment type="caution">
    <text evidence="16">The sequence shown here is derived from an EMBL/GenBank/DDBJ whole genome shotgun (WGS) entry which is preliminary data.</text>
</comment>
<dbReference type="GO" id="GO:0009088">
    <property type="term" value="P:threonine biosynthetic process"/>
    <property type="evidence" value="ECO:0007669"/>
    <property type="project" value="UniProtKB-UniPathway"/>
</dbReference>
<dbReference type="PANTHER" id="PTHR43331">
    <property type="entry name" value="HOMOSERINE DEHYDROGENASE"/>
    <property type="match status" value="1"/>
</dbReference>
<dbReference type="FunFam" id="3.30.360.10:FF:000005">
    <property type="entry name" value="Homoserine dehydrogenase"/>
    <property type="match status" value="1"/>
</dbReference>
<evidence type="ECO:0000256" key="9">
    <source>
        <dbReference type="ARBA" id="ARBA00023167"/>
    </source>
</evidence>
<sequence length="435" mass="47522">MEIKVGMLGLGTVGTGVYQLFQKNQGLYQKELGCQINITKIAVAHPEKERKVQVPAGVLIEDATEILEDPEIQVVVELIGGGKSFEYDLNALKAKKHLITADKFLIATGGDELFRVAAENNVNLMFGASVGGGLPVIRWLKDGLRADKIKRLMAIANGTTNFMLAAIAVLSYDTALSLAISKGYAEPDPSFDVEGLDTAYKLAILARLAFRRRVSFKDVYPVEGITALEPADFTYANRWGYVIKLIAWAEDRNGKLDLRVHPMFIPEEHPLAQIVGVNNGFYVEGEAIGEQTLGPGLGAGPEPTASTVIADLLQVCQDIKNSQVSSYPINALEKAETYPVTMIVNRYYLRLALANEAGALAEVTNILKDFGISISAFDQPETTNPEAEVAFITWPTEELNIYKASARFQENPKVKKAYPPIRILSEEEKGGDDGE</sequence>
<evidence type="ECO:0000256" key="3">
    <source>
        <dbReference type="ARBA" id="ARBA00006753"/>
    </source>
</evidence>
<dbReference type="Gene3D" id="3.30.360.10">
    <property type="entry name" value="Dihydrodipicolinate Reductase, domain 2"/>
    <property type="match status" value="1"/>
</dbReference>
<reference evidence="16 17" key="1">
    <citation type="submission" date="2017-09" db="EMBL/GenBank/DDBJ databases">
        <title>Depth-based differentiation of microbial function through sediment-hosted aquifers and enrichment of novel symbionts in the deep terrestrial subsurface.</title>
        <authorList>
            <person name="Probst A.J."/>
            <person name="Ladd B."/>
            <person name="Jarett J.K."/>
            <person name="Geller-Mcgrath D.E."/>
            <person name="Sieber C.M."/>
            <person name="Emerson J.B."/>
            <person name="Anantharaman K."/>
            <person name="Thomas B.C."/>
            <person name="Malmstrom R."/>
            <person name="Stieglmeier M."/>
            <person name="Klingl A."/>
            <person name="Woyke T."/>
            <person name="Ryan C.M."/>
            <person name="Banfield J.F."/>
        </authorList>
    </citation>
    <scope>NUCLEOTIDE SEQUENCE [LARGE SCALE GENOMIC DNA]</scope>
    <source>
        <strain evidence="16">CG11_big_fil_rev_8_21_14_0_20_39_9</strain>
    </source>
</reference>
<dbReference type="SUPFAM" id="SSF51735">
    <property type="entry name" value="NAD(P)-binding Rossmann-fold domains"/>
    <property type="match status" value="1"/>
</dbReference>
<dbReference type="PIRSF" id="PIRSF000098">
    <property type="entry name" value="Homoser_dehydrog"/>
    <property type="match status" value="1"/>
</dbReference>
<evidence type="ECO:0000256" key="13">
    <source>
        <dbReference type="RuleBase" id="RU004171"/>
    </source>
</evidence>
<feature type="domain" description="Homoserine dehydrogenase catalytic" evidence="14">
    <location>
        <begin position="135"/>
        <end position="313"/>
    </location>
</feature>
<keyword evidence="8 12" id="KW-0560">Oxidoreductase</keyword>
<dbReference type="PANTHER" id="PTHR43331:SF1">
    <property type="entry name" value="HOMOSERINE DEHYDROGENASE"/>
    <property type="match status" value="1"/>
</dbReference>
<proteinExistence type="inferred from homology"/>
<protein>
    <recommendedName>
        <fullName evidence="5 12">Homoserine dehydrogenase</fullName>
        <ecNumber evidence="4 12">1.1.1.3</ecNumber>
    </recommendedName>
</protein>
<dbReference type="InterPro" id="IPR036291">
    <property type="entry name" value="NAD(P)-bd_dom_sf"/>
</dbReference>
<accession>A0A2H0MPB8</accession>
<dbReference type="GO" id="GO:0004412">
    <property type="term" value="F:homoserine dehydrogenase activity"/>
    <property type="evidence" value="ECO:0007669"/>
    <property type="project" value="UniProtKB-EC"/>
</dbReference>
<gene>
    <name evidence="16" type="ORF">COV64_00900</name>
</gene>
<keyword evidence="6 12" id="KW-0028">Amino-acid biosynthesis</keyword>
<evidence type="ECO:0000256" key="2">
    <source>
        <dbReference type="ARBA" id="ARBA00005062"/>
    </source>
</evidence>
<evidence type="ECO:0000256" key="1">
    <source>
        <dbReference type="ARBA" id="ARBA00005056"/>
    </source>
</evidence>
<feature type="binding site" evidence="11">
    <location>
        <position position="103"/>
    </location>
    <ligand>
        <name>NADPH</name>
        <dbReference type="ChEBI" id="CHEBI:57783"/>
    </ligand>
</feature>
<evidence type="ECO:0000256" key="8">
    <source>
        <dbReference type="ARBA" id="ARBA00023002"/>
    </source>
</evidence>
<evidence type="ECO:0000256" key="5">
    <source>
        <dbReference type="ARBA" id="ARBA00013376"/>
    </source>
</evidence>
<dbReference type="EC" id="1.1.1.3" evidence="4 12"/>
<evidence type="ECO:0000313" key="17">
    <source>
        <dbReference type="Proteomes" id="UP000229381"/>
    </source>
</evidence>
<comment type="pathway">
    <text evidence="2 12">Amino-acid biosynthesis; L-methionine biosynthesis via de novo pathway; L-homoserine from L-aspartate: step 3/3.</text>
</comment>
<dbReference type="Pfam" id="PF00742">
    <property type="entry name" value="Homoserine_dh"/>
    <property type="match status" value="1"/>
</dbReference>
<dbReference type="Proteomes" id="UP000229381">
    <property type="component" value="Unassembled WGS sequence"/>
</dbReference>
<dbReference type="InterPro" id="IPR045865">
    <property type="entry name" value="ACT-like_dom_sf"/>
</dbReference>
<evidence type="ECO:0000256" key="6">
    <source>
        <dbReference type="ARBA" id="ARBA00022605"/>
    </source>
</evidence>
<dbReference type="Pfam" id="PF03447">
    <property type="entry name" value="NAD_binding_3"/>
    <property type="match status" value="1"/>
</dbReference>
<feature type="binding site" evidence="11">
    <location>
        <begin position="8"/>
        <end position="15"/>
    </location>
    <ligand>
        <name>NADP(+)</name>
        <dbReference type="ChEBI" id="CHEBI:58349"/>
    </ligand>
</feature>
<evidence type="ECO:0000259" key="15">
    <source>
        <dbReference type="Pfam" id="PF03447"/>
    </source>
</evidence>
<dbReference type="GO" id="GO:0050661">
    <property type="term" value="F:NADP binding"/>
    <property type="evidence" value="ECO:0007669"/>
    <property type="project" value="InterPro"/>
</dbReference>
<dbReference type="SUPFAM" id="SSF55347">
    <property type="entry name" value="Glyceraldehyde-3-phosphate dehydrogenase-like, C-terminal domain"/>
    <property type="match status" value="1"/>
</dbReference>
<dbReference type="EMBL" id="PCWI01000021">
    <property type="protein sequence ID" value="PIQ98506.1"/>
    <property type="molecule type" value="Genomic_DNA"/>
</dbReference>
<evidence type="ECO:0000256" key="7">
    <source>
        <dbReference type="ARBA" id="ARBA00022697"/>
    </source>
</evidence>
<dbReference type="GO" id="GO:0009086">
    <property type="term" value="P:methionine biosynthetic process"/>
    <property type="evidence" value="ECO:0007669"/>
    <property type="project" value="UniProtKB-KW"/>
</dbReference>
<dbReference type="SUPFAM" id="SSF55021">
    <property type="entry name" value="ACT-like"/>
    <property type="match status" value="1"/>
</dbReference>
<comment type="pathway">
    <text evidence="1 12">Amino-acid biosynthesis; L-threonine biosynthesis; L-threonine from L-aspartate: step 3/5.</text>
</comment>
<evidence type="ECO:0000256" key="12">
    <source>
        <dbReference type="RuleBase" id="RU000579"/>
    </source>
</evidence>
<keyword evidence="11 12" id="KW-0521">NADP</keyword>
<evidence type="ECO:0000313" key="16">
    <source>
        <dbReference type="EMBL" id="PIQ98506.1"/>
    </source>
</evidence>
<organism evidence="16 17">
    <name type="scientific">Candidatus Nealsonbacteria bacterium CG11_big_fil_rev_8_21_14_0_20_39_9</name>
    <dbReference type="NCBI Taxonomy" id="1974715"/>
    <lineage>
        <taxon>Bacteria</taxon>
        <taxon>Candidatus Nealsoniibacteriota</taxon>
    </lineage>
</organism>